<keyword evidence="5 6" id="KW-0472">Membrane</keyword>
<evidence type="ECO:0000313" key="9">
    <source>
        <dbReference type="Proteomes" id="UP001649230"/>
    </source>
</evidence>
<protein>
    <submittedName>
        <fullName evidence="8">ABC transporter permease</fullName>
    </submittedName>
</protein>
<comment type="subcellular location">
    <subcellularLocation>
        <location evidence="1 6">Cell membrane</location>
        <topology evidence="1 6">Multi-pass membrane protein</topology>
    </subcellularLocation>
</comment>
<feature type="transmembrane region" description="Helical" evidence="6">
    <location>
        <begin position="223"/>
        <end position="247"/>
    </location>
</feature>
<keyword evidence="4 6" id="KW-1133">Transmembrane helix</keyword>
<evidence type="ECO:0000259" key="7">
    <source>
        <dbReference type="Pfam" id="PF02687"/>
    </source>
</evidence>
<sequence>MTFPQFAYKNVLRNLRSYLAFYLSSSFAVMIFYMFAMFIFHPALKNGYINTFAKKGMVFAEWIIFIFSILFILYSVSAFLKTRSKEFGILTILGISPMKFRWLITLENMIIGIASILTGIVGGTVLAKMFFTAGTYIVEMEPLPLYVPWKAIIVTAVVFFLLFMIISQFTLFTIYKKNTLALLKGTQKPKKEPKPSLFFTVLGTLFLVTGFGMALTAEIDTKNLVVILISTVFGTYFFYSQLSVWMLKLLKRSKTFYRKGMNLLWVSDLMYRVRDNARLFFIVSIVLAVTFTAIGTLATVKSSFSQQESLYEMEYLSYSINQEEQQQVQFIEKQFASQNIDYTEDKFEAIQSKYKQGDHSSILIVISEISLPKQILERVTVTLADQEGILFGQINTQKVHPELQLFDQQSQVSIDLRVHSYEKPILSSSDVLIVNENTFKQLHQHFKQVSFIGFNFENWKESLDISRNIESHIVGKTYNPDANYVSKAIHYFITVQMPSLSLFIGLFIAIVFFIASGSFLYFRLFTDLYEEREKYKSLAKIGLSEAEMAKSASIQMAILFFLPFVLAVVDTGFALHILQREGGYINVVPSGVLTIIGFFLLQLLYFIMIRFGYIKNLKAFIYR</sequence>
<feature type="transmembrane region" description="Helical" evidence="6">
    <location>
        <begin position="196"/>
        <end position="217"/>
    </location>
</feature>
<feature type="domain" description="ABC3 transporter permease C-terminal" evidence="7">
    <location>
        <begin position="62"/>
        <end position="178"/>
    </location>
</feature>
<evidence type="ECO:0000256" key="1">
    <source>
        <dbReference type="ARBA" id="ARBA00004651"/>
    </source>
</evidence>
<feature type="transmembrane region" description="Helical" evidence="6">
    <location>
        <begin position="151"/>
        <end position="175"/>
    </location>
</feature>
<dbReference type="Pfam" id="PF02687">
    <property type="entry name" value="FtsX"/>
    <property type="match status" value="1"/>
</dbReference>
<feature type="transmembrane region" description="Helical" evidence="6">
    <location>
        <begin position="59"/>
        <end position="80"/>
    </location>
</feature>
<dbReference type="Proteomes" id="UP001649230">
    <property type="component" value="Chromosome"/>
</dbReference>
<feature type="transmembrane region" description="Helical" evidence="6">
    <location>
        <begin position="557"/>
        <end position="578"/>
    </location>
</feature>
<dbReference type="InterPro" id="IPR003838">
    <property type="entry name" value="ABC3_permease_C"/>
</dbReference>
<dbReference type="EMBL" id="CP090978">
    <property type="protein sequence ID" value="UJF33764.1"/>
    <property type="molecule type" value="Genomic_DNA"/>
</dbReference>
<accession>A0ABY3SIB3</accession>
<organism evidence="8 9">
    <name type="scientific">Paenibacillus hexagrammi</name>
    <dbReference type="NCBI Taxonomy" id="2908839"/>
    <lineage>
        <taxon>Bacteria</taxon>
        <taxon>Bacillati</taxon>
        <taxon>Bacillota</taxon>
        <taxon>Bacilli</taxon>
        <taxon>Bacillales</taxon>
        <taxon>Paenibacillaceae</taxon>
        <taxon>Paenibacillus</taxon>
    </lineage>
</organism>
<evidence type="ECO:0000256" key="5">
    <source>
        <dbReference type="ARBA" id="ARBA00023136"/>
    </source>
</evidence>
<keyword evidence="2 6" id="KW-1003">Cell membrane</keyword>
<reference evidence="8 9" key="1">
    <citation type="journal article" date="2024" name="Int. J. Syst. Evol. Microbiol.">
        <title>Paenibacillus hexagrammi sp. nov., a novel bacterium isolated from the gut content of Hexagrammos agrammus.</title>
        <authorList>
            <person name="Jung H.K."/>
            <person name="Kim D.G."/>
            <person name="Zin H."/>
            <person name="Park J."/>
            <person name="Jung H."/>
            <person name="Kim Y.O."/>
            <person name="Kong H.J."/>
            <person name="Kim J.W."/>
            <person name="Kim Y.S."/>
        </authorList>
    </citation>
    <scope>NUCLEOTIDE SEQUENCE [LARGE SCALE GENOMIC DNA]</scope>
    <source>
        <strain evidence="8 9">YPD9-1</strain>
    </source>
</reference>
<evidence type="ECO:0000256" key="4">
    <source>
        <dbReference type="ARBA" id="ARBA00022989"/>
    </source>
</evidence>
<dbReference type="InterPro" id="IPR027022">
    <property type="entry name" value="ABC_permease_BceB-typ"/>
</dbReference>
<dbReference type="RefSeq" id="WP_235120158.1">
    <property type="nucleotide sequence ID" value="NZ_CP090978.1"/>
</dbReference>
<feature type="transmembrane region" description="Helical" evidence="6">
    <location>
        <begin position="584"/>
        <end position="608"/>
    </location>
</feature>
<keyword evidence="9" id="KW-1185">Reference proteome</keyword>
<feature type="transmembrane region" description="Helical" evidence="6">
    <location>
        <begin position="500"/>
        <end position="522"/>
    </location>
</feature>
<feature type="transmembrane region" description="Helical" evidence="6">
    <location>
        <begin position="20"/>
        <end position="39"/>
    </location>
</feature>
<feature type="transmembrane region" description="Helical" evidence="6">
    <location>
        <begin position="109"/>
        <end position="131"/>
    </location>
</feature>
<dbReference type="PANTHER" id="PTHR46795:SF2">
    <property type="entry name" value="ABC TRANSPORTER, PERMEASE PROTEIN"/>
    <property type="match status" value="1"/>
</dbReference>
<evidence type="ECO:0000313" key="8">
    <source>
        <dbReference type="EMBL" id="UJF33764.1"/>
    </source>
</evidence>
<keyword evidence="3 6" id="KW-0812">Transmembrane</keyword>
<feature type="transmembrane region" description="Helical" evidence="6">
    <location>
        <begin position="279"/>
        <end position="300"/>
    </location>
</feature>
<dbReference type="PIRSF" id="PIRSF018968">
    <property type="entry name" value="ABC_permease_BceB"/>
    <property type="match status" value="1"/>
</dbReference>
<evidence type="ECO:0000256" key="6">
    <source>
        <dbReference type="PIRNR" id="PIRNR018968"/>
    </source>
</evidence>
<proteinExistence type="inferred from homology"/>
<keyword evidence="6" id="KW-0813">Transport</keyword>
<evidence type="ECO:0000256" key="2">
    <source>
        <dbReference type="ARBA" id="ARBA00022475"/>
    </source>
</evidence>
<comment type="similarity">
    <text evidence="6">Belongs to the ABC-4 integral membrane protein family.</text>
</comment>
<evidence type="ECO:0000256" key="3">
    <source>
        <dbReference type="ARBA" id="ARBA00022692"/>
    </source>
</evidence>
<name>A0ABY3SIB3_9BACL</name>
<dbReference type="InterPro" id="IPR052536">
    <property type="entry name" value="ABC-4_Integral_Memb_Prot"/>
</dbReference>
<gene>
    <name evidence="8" type="ORF">L0M14_00390</name>
</gene>
<dbReference type="PANTHER" id="PTHR46795">
    <property type="entry name" value="ABC TRANSPORTER PERMEASE-RELATED-RELATED"/>
    <property type="match status" value="1"/>
</dbReference>